<evidence type="ECO:0000256" key="1">
    <source>
        <dbReference type="SAM" id="MobiDB-lite"/>
    </source>
</evidence>
<accession>A0A8S1QI15</accession>
<comment type="caution">
    <text evidence="2">The sequence shown here is derived from an EMBL/GenBank/DDBJ whole genome shotgun (WGS) entry which is preliminary data.</text>
</comment>
<reference evidence="2" key="1">
    <citation type="submission" date="2021-01" db="EMBL/GenBank/DDBJ databases">
        <authorList>
            <consortium name="Genoscope - CEA"/>
            <person name="William W."/>
        </authorList>
    </citation>
    <scope>NUCLEOTIDE SEQUENCE</scope>
</reference>
<sequence>MNNYKASLTSNGSRKKQSISSFQRDISHLADSFRHKTLQQQIKEKQQIAEMRLNEYILKQKERKQNQEYMMQNQKYHYKTQNIENTFDDVLQILEKYSDFNVNWVAQDLQEISGNRKNIQCQIQNQNQQIVQKRGILKIFKVLKTLKENYQQRKKYLLM</sequence>
<proteinExistence type="predicted"/>
<evidence type="ECO:0000313" key="2">
    <source>
        <dbReference type="EMBL" id="CAD8115282.1"/>
    </source>
</evidence>
<keyword evidence="3" id="KW-1185">Reference proteome</keyword>
<dbReference type="EMBL" id="CAJJDM010000170">
    <property type="protein sequence ID" value="CAD8115282.1"/>
    <property type="molecule type" value="Genomic_DNA"/>
</dbReference>
<protein>
    <submittedName>
        <fullName evidence="2">Uncharacterized protein</fullName>
    </submittedName>
</protein>
<dbReference type="Proteomes" id="UP000688137">
    <property type="component" value="Unassembled WGS sequence"/>
</dbReference>
<organism evidence="2 3">
    <name type="scientific">Paramecium primaurelia</name>
    <dbReference type="NCBI Taxonomy" id="5886"/>
    <lineage>
        <taxon>Eukaryota</taxon>
        <taxon>Sar</taxon>
        <taxon>Alveolata</taxon>
        <taxon>Ciliophora</taxon>
        <taxon>Intramacronucleata</taxon>
        <taxon>Oligohymenophorea</taxon>
        <taxon>Peniculida</taxon>
        <taxon>Parameciidae</taxon>
        <taxon>Paramecium</taxon>
    </lineage>
</organism>
<gene>
    <name evidence="2" type="ORF">PPRIM_AZ9-3.1.T1630076</name>
</gene>
<name>A0A8S1QI15_PARPR</name>
<dbReference type="AlphaFoldDB" id="A0A8S1QI15"/>
<feature type="region of interest" description="Disordered" evidence="1">
    <location>
        <begin position="1"/>
        <end position="20"/>
    </location>
</feature>
<evidence type="ECO:0000313" key="3">
    <source>
        <dbReference type="Proteomes" id="UP000688137"/>
    </source>
</evidence>